<evidence type="ECO:0000256" key="1">
    <source>
        <dbReference type="ARBA" id="ARBA00004167"/>
    </source>
</evidence>
<dbReference type="eggNOG" id="COG0330">
    <property type="taxonomic scope" value="Bacteria"/>
</dbReference>
<dbReference type="PIRSF" id="PIRSF005651">
    <property type="entry name" value="HflC"/>
    <property type="match status" value="1"/>
</dbReference>
<dbReference type="GO" id="GO:0008233">
    <property type="term" value="F:peptidase activity"/>
    <property type="evidence" value="ECO:0007669"/>
    <property type="project" value="UniProtKB-KW"/>
</dbReference>
<gene>
    <name evidence="8" type="ORF">EH31_14410</name>
</gene>
<dbReference type="GO" id="GO:0006508">
    <property type="term" value="P:proteolysis"/>
    <property type="evidence" value="ECO:0007669"/>
    <property type="project" value="UniProtKB-KW"/>
</dbReference>
<name>A0A074M8Y7_ERYLO</name>
<comment type="caution">
    <text evidence="8">The sequence shown here is derived from an EMBL/GenBank/DDBJ whole genome shotgun (WGS) entry which is preliminary data.</text>
</comment>
<dbReference type="SMART" id="SM00244">
    <property type="entry name" value="PHB"/>
    <property type="match status" value="1"/>
</dbReference>
<keyword evidence="8" id="KW-0645">Protease</keyword>
<keyword evidence="9" id="KW-1185">Reference proteome</keyword>
<keyword evidence="3 6" id="KW-0812">Transmembrane</keyword>
<protein>
    <submittedName>
        <fullName evidence="8">Membrane protease subunit HflC</fullName>
    </submittedName>
</protein>
<feature type="transmembrane region" description="Helical" evidence="6">
    <location>
        <begin position="12"/>
        <end position="29"/>
    </location>
</feature>
<dbReference type="EMBL" id="JMIW01000006">
    <property type="protein sequence ID" value="KEO89220.1"/>
    <property type="molecule type" value="Genomic_DNA"/>
</dbReference>
<dbReference type="OrthoDB" id="9812991at2"/>
<dbReference type="Proteomes" id="UP000027647">
    <property type="component" value="Unassembled WGS sequence"/>
</dbReference>
<dbReference type="STRING" id="1044.EH31_14410"/>
<accession>A0A074M8Y7</accession>
<dbReference type="SUPFAM" id="SSF117892">
    <property type="entry name" value="Band 7/SPFH domain"/>
    <property type="match status" value="1"/>
</dbReference>
<evidence type="ECO:0000259" key="7">
    <source>
        <dbReference type="SMART" id="SM00244"/>
    </source>
</evidence>
<dbReference type="CDD" id="cd03405">
    <property type="entry name" value="SPFH_HflC"/>
    <property type="match status" value="1"/>
</dbReference>
<comment type="similarity">
    <text evidence="2">Belongs to the band 7/mec-2 family. HflC subfamily.</text>
</comment>
<keyword evidence="4 6" id="KW-1133">Transmembrane helix</keyword>
<evidence type="ECO:0000256" key="2">
    <source>
        <dbReference type="ARBA" id="ARBA00007862"/>
    </source>
</evidence>
<dbReference type="InterPro" id="IPR001107">
    <property type="entry name" value="Band_7"/>
</dbReference>
<feature type="domain" description="Band 7" evidence="7">
    <location>
        <begin position="24"/>
        <end position="199"/>
    </location>
</feature>
<comment type="subcellular location">
    <subcellularLocation>
        <location evidence="1">Membrane</location>
        <topology evidence="1">Single-pass membrane protein</topology>
    </subcellularLocation>
</comment>
<keyword evidence="5 6" id="KW-0472">Membrane</keyword>
<evidence type="ECO:0000313" key="8">
    <source>
        <dbReference type="EMBL" id="KEO89220.1"/>
    </source>
</evidence>
<evidence type="ECO:0000256" key="6">
    <source>
        <dbReference type="SAM" id="Phobius"/>
    </source>
</evidence>
<sequence>MENIWTRFKLPIIAVGVALVAVATTLFVTPETKQAVIIRTGEPENIVNMYSPDDPFGQTGAGIWWRIPFVDRVQMVERRVLDLDMDNEQVLTSDQQRLRVNAYARYRIIQPVTMIERAGDESRLNVQLARILRSALRQELGRRTFASLLTAERGSAMTEIRETLDTQAREYGAQIIDVRIKAADLPEGTPLQAAFTRMISERQEQAETIRAQGRKNAQIIRAQADAEAANTYAAAYGKDPDFYDFYRAMESYRQTFINGEGESTMVLDADNEYFNQFNGR</sequence>
<dbReference type="AlphaFoldDB" id="A0A074M8Y7"/>
<dbReference type="GO" id="GO:0016020">
    <property type="term" value="C:membrane"/>
    <property type="evidence" value="ECO:0007669"/>
    <property type="project" value="UniProtKB-SubCell"/>
</dbReference>
<dbReference type="Pfam" id="PF01145">
    <property type="entry name" value="Band_7"/>
    <property type="match status" value="1"/>
</dbReference>
<dbReference type="Gene3D" id="3.30.479.30">
    <property type="entry name" value="Band 7 domain"/>
    <property type="match status" value="1"/>
</dbReference>
<dbReference type="PANTHER" id="PTHR42911:SF1">
    <property type="entry name" value="MODULATOR OF FTSH PROTEASE HFLC"/>
    <property type="match status" value="1"/>
</dbReference>
<evidence type="ECO:0000256" key="4">
    <source>
        <dbReference type="ARBA" id="ARBA00022989"/>
    </source>
</evidence>
<dbReference type="InterPro" id="IPR036013">
    <property type="entry name" value="Band_7/SPFH_dom_sf"/>
</dbReference>
<keyword evidence="8" id="KW-0378">Hydrolase</keyword>
<dbReference type="PANTHER" id="PTHR42911">
    <property type="entry name" value="MODULATOR OF FTSH PROTEASE HFLC"/>
    <property type="match status" value="1"/>
</dbReference>
<proteinExistence type="inferred from homology"/>
<organism evidence="8 9">
    <name type="scientific">Erythrobacter longus</name>
    <dbReference type="NCBI Taxonomy" id="1044"/>
    <lineage>
        <taxon>Bacteria</taxon>
        <taxon>Pseudomonadati</taxon>
        <taxon>Pseudomonadota</taxon>
        <taxon>Alphaproteobacteria</taxon>
        <taxon>Sphingomonadales</taxon>
        <taxon>Erythrobacteraceae</taxon>
        <taxon>Erythrobacter/Porphyrobacter group</taxon>
        <taxon>Erythrobacter</taxon>
    </lineage>
</organism>
<reference evidence="8 9" key="1">
    <citation type="submission" date="2014-04" db="EMBL/GenBank/DDBJ databases">
        <title>A comprehensive comparison of genomes of Erythrobacter spp. strains.</title>
        <authorList>
            <person name="Zheng Q."/>
        </authorList>
    </citation>
    <scope>NUCLEOTIDE SEQUENCE [LARGE SCALE GENOMIC DNA]</scope>
    <source>
        <strain evidence="8 9">DSM 6997</strain>
    </source>
</reference>
<dbReference type="RefSeq" id="WP_034961117.1">
    <property type="nucleotide sequence ID" value="NZ_JMIW01000006.1"/>
</dbReference>
<evidence type="ECO:0000313" key="9">
    <source>
        <dbReference type="Proteomes" id="UP000027647"/>
    </source>
</evidence>
<evidence type="ECO:0000256" key="3">
    <source>
        <dbReference type="ARBA" id="ARBA00022692"/>
    </source>
</evidence>
<evidence type="ECO:0000256" key="5">
    <source>
        <dbReference type="ARBA" id="ARBA00023136"/>
    </source>
</evidence>
<dbReference type="InterPro" id="IPR010200">
    <property type="entry name" value="HflC"/>
</dbReference>